<evidence type="ECO:0000313" key="9">
    <source>
        <dbReference type="Proteomes" id="UP000663852"/>
    </source>
</evidence>
<dbReference type="GO" id="GO:0022857">
    <property type="term" value="F:transmembrane transporter activity"/>
    <property type="evidence" value="ECO:0007669"/>
    <property type="project" value="TreeGrafter"/>
</dbReference>
<dbReference type="EMBL" id="CAJNOR010001937">
    <property type="protein sequence ID" value="CAF1222678.1"/>
    <property type="molecule type" value="Genomic_DNA"/>
</dbReference>
<dbReference type="Gene3D" id="1.20.1250.20">
    <property type="entry name" value="MFS general substrate transporter like domains"/>
    <property type="match status" value="1"/>
</dbReference>
<feature type="transmembrane region" description="Helical" evidence="5">
    <location>
        <begin position="339"/>
        <end position="361"/>
    </location>
</feature>
<accession>A0A815VMH0</accession>
<dbReference type="Proteomes" id="UP000663852">
    <property type="component" value="Unassembled WGS sequence"/>
</dbReference>
<dbReference type="InterPro" id="IPR036259">
    <property type="entry name" value="MFS_trans_sf"/>
</dbReference>
<feature type="transmembrane region" description="Helical" evidence="5">
    <location>
        <begin position="91"/>
        <end position="112"/>
    </location>
</feature>
<organism evidence="7 9">
    <name type="scientific">Adineta ricciae</name>
    <name type="common">Rotifer</name>
    <dbReference type="NCBI Taxonomy" id="249248"/>
    <lineage>
        <taxon>Eukaryota</taxon>
        <taxon>Metazoa</taxon>
        <taxon>Spiralia</taxon>
        <taxon>Gnathifera</taxon>
        <taxon>Rotifera</taxon>
        <taxon>Eurotatoria</taxon>
        <taxon>Bdelloidea</taxon>
        <taxon>Adinetida</taxon>
        <taxon>Adinetidae</taxon>
        <taxon>Adineta</taxon>
    </lineage>
</organism>
<evidence type="ECO:0000313" key="6">
    <source>
        <dbReference type="EMBL" id="CAF1222678.1"/>
    </source>
</evidence>
<evidence type="ECO:0000256" key="2">
    <source>
        <dbReference type="ARBA" id="ARBA00022692"/>
    </source>
</evidence>
<feature type="transmembrane region" description="Helical" evidence="5">
    <location>
        <begin position="246"/>
        <end position="270"/>
    </location>
</feature>
<feature type="transmembrane region" description="Helical" evidence="5">
    <location>
        <begin position="187"/>
        <end position="206"/>
    </location>
</feature>
<feature type="transmembrane region" description="Helical" evidence="5">
    <location>
        <begin position="402"/>
        <end position="427"/>
    </location>
</feature>
<dbReference type="SUPFAM" id="SSF103473">
    <property type="entry name" value="MFS general substrate transporter"/>
    <property type="match status" value="1"/>
</dbReference>
<evidence type="ECO:0000256" key="3">
    <source>
        <dbReference type="ARBA" id="ARBA00022989"/>
    </source>
</evidence>
<evidence type="ECO:0000313" key="8">
    <source>
        <dbReference type="Proteomes" id="UP000663828"/>
    </source>
</evidence>
<keyword evidence="4 5" id="KW-0472">Membrane</keyword>
<dbReference type="GO" id="GO:0016020">
    <property type="term" value="C:membrane"/>
    <property type="evidence" value="ECO:0007669"/>
    <property type="project" value="UniProtKB-SubCell"/>
</dbReference>
<feature type="transmembrane region" description="Helical" evidence="5">
    <location>
        <begin position="373"/>
        <end position="396"/>
    </location>
</feature>
<dbReference type="PANTHER" id="PTHR23507">
    <property type="entry name" value="ZGC:174356"/>
    <property type="match status" value="1"/>
</dbReference>
<proteinExistence type="predicted"/>
<feature type="transmembrane region" description="Helical" evidence="5">
    <location>
        <begin position="118"/>
        <end position="143"/>
    </location>
</feature>
<feature type="transmembrane region" description="Helical" evidence="5">
    <location>
        <begin position="315"/>
        <end position="333"/>
    </location>
</feature>
<dbReference type="EMBL" id="CAJNOJ010000983">
    <property type="protein sequence ID" value="CAF1537117.1"/>
    <property type="molecule type" value="Genomic_DNA"/>
</dbReference>
<dbReference type="OrthoDB" id="3026777at2759"/>
<evidence type="ECO:0000256" key="5">
    <source>
        <dbReference type="SAM" id="Phobius"/>
    </source>
</evidence>
<evidence type="ECO:0000256" key="1">
    <source>
        <dbReference type="ARBA" id="ARBA00004141"/>
    </source>
</evidence>
<protein>
    <submittedName>
        <fullName evidence="7">Uncharacterized protein</fullName>
    </submittedName>
</protein>
<keyword evidence="3 5" id="KW-1133">Transmembrane helix</keyword>
<keyword evidence="2 5" id="KW-0812">Transmembrane</keyword>
<evidence type="ECO:0000256" key="4">
    <source>
        <dbReference type="ARBA" id="ARBA00023136"/>
    </source>
</evidence>
<reference evidence="7" key="1">
    <citation type="submission" date="2021-02" db="EMBL/GenBank/DDBJ databases">
        <authorList>
            <person name="Nowell W R."/>
        </authorList>
    </citation>
    <scope>NUCLEOTIDE SEQUENCE</scope>
</reference>
<feature type="transmembrane region" description="Helical" evidence="5">
    <location>
        <begin position="290"/>
        <end position="308"/>
    </location>
</feature>
<evidence type="ECO:0000313" key="7">
    <source>
        <dbReference type="EMBL" id="CAF1537117.1"/>
    </source>
</evidence>
<dbReference type="Proteomes" id="UP000663828">
    <property type="component" value="Unassembled WGS sequence"/>
</dbReference>
<name>A0A815VMH0_ADIRI</name>
<sequence length="469" mass="53880">MAHVNIYIIGCVICLQSLTDCIQSTIGQYIYSYYLLNFNKTNENSTRIDAQAWAQAQSADLVSKKDVFSSFPLILMTFLLGLYINKLGRKCLLICSIFCDTIQMVIWLLIIYLQLDKYWWYISSFISSLAGSDGICHLVLNLYVTDCTKDDNRSISFVVLEAIKAGISSIGNLSVGYYISHRGFIELYYYAILLQFLSILIAILFFKHSSSLSIRRSSLPIEIYSDIQIGNSCCSKMKFPKKNLTIILLILFSYLFSLLSNSALWSNFLWYLLNKPFNWSSVQIGTYNSLRSILTAIFSICGMKFFVYMSVNDSIICSFSHISFIFLSIWLIFAKQHWHLYITLLIIPFLDYQNSLTWSMITKFVTTSEYHLIFTILTMIETMCTILGDGFFNWIYELTVNHLSYFVFIISAGLSMIPLILNIHLFIINRRSSSSSIDINNHEGDDSDLIDCEMSVELEQNQGDLISFQ</sequence>
<dbReference type="PANTHER" id="PTHR23507:SF1">
    <property type="entry name" value="FI18259P1-RELATED"/>
    <property type="match status" value="1"/>
</dbReference>
<keyword evidence="8" id="KW-1185">Reference proteome</keyword>
<gene>
    <name evidence="7" type="ORF">EDS130_LOCUS45035</name>
    <name evidence="6" type="ORF">XAT740_LOCUS24794</name>
</gene>
<comment type="caution">
    <text evidence="7">The sequence shown here is derived from an EMBL/GenBank/DDBJ whole genome shotgun (WGS) entry which is preliminary data.</text>
</comment>
<comment type="subcellular location">
    <subcellularLocation>
        <location evidence="1">Membrane</location>
        <topology evidence="1">Multi-pass membrane protein</topology>
    </subcellularLocation>
</comment>
<feature type="transmembrane region" description="Helical" evidence="5">
    <location>
        <begin position="67"/>
        <end position="84"/>
    </location>
</feature>
<dbReference type="AlphaFoldDB" id="A0A815VMH0"/>
<feature type="transmembrane region" description="Helical" evidence="5">
    <location>
        <begin position="155"/>
        <end position="175"/>
    </location>
</feature>